<comment type="similarity">
    <text evidence="1">Belongs to the FPP/GGPP synthase family.</text>
</comment>
<proteinExistence type="inferred from homology"/>
<dbReference type="RefSeq" id="WP_342822893.1">
    <property type="nucleotide sequence ID" value="NZ_CP046146.1"/>
</dbReference>
<gene>
    <name evidence="2" type="ORF">GKO46_02545</name>
    <name evidence="3" type="ORF">GKO48_06715</name>
</gene>
<keyword evidence="4" id="KW-1185">Reference proteome</keyword>
<dbReference type="SUPFAM" id="SSF48576">
    <property type="entry name" value="Terpenoid synthases"/>
    <property type="match status" value="1"/>
</dbReference>
<dbReference type="InterPro" id="IPR000092">
    <property type="entry name" value="Polyprenyl_synt"/>
</dbReference>
<evidence type="ECO:0000313" key="2">
    <source>
        <dbReference type="EMBL" id="MDG0865950.1"/>
    </source>
</evidence>
<dbReference type="EMBL" id="WMBE01000001">
    <property type="protein sequence ID" value="MDG0865950.1"/>
    <property type="molecule type" value="Genomic_DNA"/>
</dbReference>
<evidence type="ECO:0000256" key="1">
    <source>
        <dbReference type="RuleBase" id="RU004466"/>
    </source>
</evidence>
<dbReference type="EMBL" id="CP046147">
    <property type="protein sequence ID" value="WFG39321.1"/>
    <property type="molecule type" value="Genomic_DNA"/>
</dbReference>
<evidence type="ECO:0000313" key="4">
    <source>
        <dbReference type="Proteomes" id="UP001219901"/>
    </source>
</evidence>
<reference evidence="4" key="3">
    <citation type="submission" date="2023-06" db="EMBL/GenBank/DDBJ databases">
        <title>Pangenomics reveal diversification of enzyme families and niche specialization in globally abundant SAR202 bacteria.</title>
        <authorList>
            <person name="Saw J.H.W."/>
        </authorList>
    </citation>
    <scope>NUCLEOTIDE SEQUENCE [LARGE SCALE GENOMIC DNA]</scope>
    <source>
        <strain evidence="4">JH1073</strain>
    </source>
</reference>
<evidence type="ECO:0000313" key="3">
    <source>
        <dbReference type="EMBL" id="WFG39321.1"/>
    </source>
</evidence>
<sequence>MSSTGILPGLTSSDADQFEAALKKFVDSRELPLYKMMAYHLGWVDQNGEPEPVVMQDRSHGHLVLSIANALGADIEAAMPYAVAVEMLYNFLLVHEDVQNANTERNNRPTIWWSWGPAQAINAGDGIHAMARISIFEQRNASGPASDPRNISLALESLDTATLEVCEGEYLDISYQERAAVSVEEIVSVARKHGALFGLSAKLGGIAATANDDVLDALYKFGTAVGAAQNLNIDLKALWPDEGAERNEVQRGRLQSKKKSIATAHAIENGTPTTRRRLGEIFMKRVLDPSDLDEVTGILAETDSKSFAEGRVKELIGEATEALNSMKIPAPQKESLIESSKLIAG</sequence>
<dbReference type="GO" id="GO:0008299">
    <property type="term" value="P:isoprenoid biosynthetic process"/>
    <property type="evidence" value="ECO:0007669"/>
    <property type="project" value="InterPro"/>
</dbReference>
<dbReference type="PANTHER" id="PTHR12001:SF86">
    <property type="entry name" value="GERANYLGERANYL DIPHOSPHATE SYNTHASE"/>
    <property type="match status" value="1"/>
</dbReference>
<organism evidence="3 4">
    <name type="scientific">Candidatus Lucifugimonas marina</name>
    <dbReference type="NCBI Taxonomy" id="3038979"/>
    <lineage>
        <taxon>Bacteria</taxon>
        <taxon>Bacillati</taxon>
        <taxon>Chloroflexota</taxon>
        <taxon>Dehalococcoidia</taxon>
        <taxon>SAR202 cluster</taxon>
        <taxon>Candidatus Lucifugimonadales</taxon>
        <taxon>Candidatus Lucifugimonadaceae</taxon>
        <taxon>Candidatus Lucifugimonas</taxon>
    </lineage>
</organism>
<dbReference type="Pfam" id="PF00348">
    <property type="entry name" value="polyprenyl_synt"/>
    <property type="match status" value="1"/>
</dbReference>
<dbReference type="Proteomes" id="UP001321249">
    <property type="component" value="Unassembled WGS sequence"/>
</dbReference>
<keyword evidence="1" id="KW-0808">Transferase</keyword>
<evidence type="ECO:0000313" key="5">
    <source>
        <dbReference type="Proteomes" id="UP001321249"/>
    </source>
</evidence>
<evidence type="ECO:0008006" key="6">
    <source>
        <dbReference type="Google" id="ProtNLM"/>
    </source>
</evidence>
<dbReference type="InterPro" id="IPR008949">
    <property type="entry name" value="Isoprenoid_synthase_dom_sf"/>
</dbReference>
<reference evidence="3" key="2">
    <citation type="journal article" date="2023" name="Nat. Commun.">
        <title>Cultivation of marine bacteria of the SAR202 clade.</title>
        <authorList>
            <person name="Lim Y."/>
            <person name="Seo J.H."/>
            <person name="Giovannoni S.J."/>
            <person name="Kang I."/>
            <person name="Cho J.C."/>
        </authorList>
    </citation>
    <scope>NUCLEOTIDE SEQUENCE</scope>
    <source>
        <strain evidence="3">JH1073</strain>
    </source>
</reference>
<dbReference type="AlphaFoldDB" id="A0AAJ6CRK6"/>
<dbReference type="GO" id="GO:0004659">
    <property type="term" value="F:prenyltransferase activity"/>
    <property type="evidence" value="ECO:0007669"/>
    <property type="project" value="InterPro"/>
</dbReference>
<accession>A0AAJ6CRK6</accession>
<dbReference type="PANTHER" id="PTHR12001">
    <property type="entry name" value="GERANYLGERANYL PYROPHOSPHATE SYNTHASE"/>
    <property type="match status" value="1"/>
</dbReference>
<name>A0AAJ6CRK6_9CHLR</name>
<dbReference type="Proteomes" id="UP001219901">
    <property type="component" value="Chromosome"/>
</dbReference>
<reference evidence="4 5" key="1">
    <citation type="submission" date="2019-11" db="EMBL/GenBank/DDBJ databases">
        <authorList>
            <person name="Cho J.-C."/>
        </authorList>
    </citation>
    <scope>NUCLEOTIDE SEQUENCE [LARGE SCALE GENOMIC DNA]</scope>
    <source>
        <strain evidence="3 4">JH1073</strain>
        <strain evidence="2 5">JH702</strain>
    </source>
</reference>
<dbReference type="Gene3D" id="1.10.600.10">
    <property type="entry name" value="Farnesyl Diphosphate Synthase"/>
    <property type="match status" value="1"/>
</dbReference>
<protein>
    <recommendedName>
        <fullName evidence="6">Polyprenyl synthetase family protein</fullName>
    </recommendedName>
</protein>